<reference evidence="11" key="1">
    <citation type="journal article" date="2014" name="Int. J. Syst. Evol. Microbiol.">
        <title>Complete genome of a new Firmicutes species belonging to the dominant human colonic microbiota ('Ruminococcus bicirculans') reveals two chromosomes and a selective capacity to utilize plant glucans.</title>
        <authorList>
            <consortium name="NISC Comparative Sequencing Program"/>
            <person name="Wegmann U."/>
            <person name="Louis P."/>
            <person name="Goesmann A."/>
            <person name="Henrissat B."/>
            <person name="Duncan S.H."/>
            <person name="Flint H.J."/>
        </authorList>
    </citation>
    <scope>NUCLEOTIDE SEQUENCE</scope>
    <source>
        <strain evidence="11">NBRC 108219</strain>
    </source>
</reference>
<dbReference type="SUPFAM" id="SSF53335">
    <property type="entry name" value="S-adenosyl-L-methionine-dependent methyltransferases"/>
    <property type="match status" value="1"/>
</dbReference>
<dbReference type="GO" id="GO:0032259">
    <property type="term" value="P:methylation"/>
    <property type="evidence" value="ECO:0007669"/>
    <property type="project" value="UniProtKB-KW"/>
</dbReference>
<dbReference type="RefSeq" id="WP_284387545.1">
    <property type="nucleotide sequence ID" value="NZ_BSNK01000001.1"/>
</dbReference>
<dbReference type="InterPro" id="IPR025714">
    <property type="entry name" value="Methyltranfer_dom"/>
</dbReference>
<comment type="catalytic activity">
    <reaction evidence="6">
        <text>arsenic triglutathione + [thioredoxin]-dithiol + S-adenosyl-L-methionine + 2 H2O = methylarsonous acid + [thioredoxin]-disulfide + 3 glutathione + S-adenosyl-L-homocysteine + H(+)</text>
        <dbReference type="Rhea" id="RHEA:69460"/>
        <dbReference type="Rhea" id="RHEA-COMP:10698"/>
        <dbReference type="Rhea" id="RHEA-COMP:10700"/>
        <dbReference type="ChEBI" id="CHEBI:15377"/>
        <dbReference type="ChEBI" id="CHEBI:15378"/>
        <dbReference type="ChEBI" id="CHEBI:17826"/>
        <dbReference type="ChEBI" id="CHEBI:29950"/>
        <dbReference type="ChEBI" id="CHEBI:50058"/>
        <dbReference type="ChEBI" id="CHEBI:57856"/>
        <dbReference type="ChEBI" id="CHEBI:57925"/>
        <dbReference type="ChEBI" id="CHEBI:59789"/>
        <dbReference type="ChEBI" id="CHEBI:183640"/>
        <dbReference type="EC" id="2.1.1.137"/>
    </reaction>
</comment>
<dbReference type="CDD" id="cd02440">
    <property type="entry name" value="AdoMet_MTases"/>
    <property type="match status" value="1"/>
</dbReference>
<dbReference type="Gene3D" id="3.40.50.150">
    <property type="entry name" value="Vaccinia Virus protein VP39"/>
    <property type="match status" value="1"/>
</dbReference>
<dbReference type="GO" id="GO:0008168">
    <property type="term" value="F:methyltransferase activity"/>
    <property type="evidence" value="ECO:0007669"/>
    <property type="project" value="UniProtKB-KW"/>
</dbReference>
<gene>
    <name evidence="11" type="ORF">GCM10007853_06730</name>
</gene>
<evidence type="ECO:0000259" key="10">
    <source>
        <dbReference type="Pfam" id="PF13847"/>
    </source>
</evidence>
<evidence type="ECO:0000256" key="7">
    <source>
        <dbReference type="ARBA" id="ARBA00047943"/>
    </source>
</evidence>
<keyword evidence="11" id="KW-0489">Methyltransferase</keyword>
<comment type="caution">
    <text evidence="11">The sequence shown here is derived from an EMBL/GenBank/DDBJ whole genome shotgun (WGS) entry which is preliminary data.</text>
</comment>
<evidence type="ECO:0000256" key="2">
    <source>
        <dbReference type="ARBA" id="ARBA00022691"/>
    </source>
</evidence>
<evidence type="ECO:0000256" key="9">
    <source>
        <dbReference type="SAM" id="MobiDB-lite"/>
    </source>
</evidence>
<feature type="compositionally biased region" description="Basic and acidic residues" evidence="9">
    <location>
        <begin position="362"/>
        <end position="373"/>
    </location>
</feature>
<dbReference type="EC" id="2.1.1.137" evidence="4"/>
<keyword evidence="2" id="KW-0949">S-adenosyl-L-methionine</keyword>
<comment type="catalytic activity">
    <reaction evidence="8">
        <text>arsenic triglutathione + 3 [thioredoxin]-dithiol + 3 S-adenosyl-L-methionine = trimethylarsine + 3 [thioredoxin]-disulfide + 3 glutathione + 3 S-adenosyl-L-homocysteine + 3 H(+)</text>
        <dbReference type="Rhea" id="RHEA:69432"/>
        <dbReference type="Rhea" id="RHEA-COMP:10698"/>
        <dbReference type="Rhea" id="RHEA-COMP:10700"/>
        <dbReference type="ChEBI" id="CHEBI:15378"/>
        <dbReference type="ChEBI" id="CHEBI:27130"/>
        <dbReference type="ChEBI" id="CHEBI:29950"/>
        <dbReference type="ChEBI" id="CHEBI:50058"/>
        <dbReference type="ChEBI" id="CHEBI:57856"/>
        <dbReference type="ChEBI" id="CHEBI:57925"/>
        <dbReference type="ChEBI" id="CHEBI:59789"/>
        <dbReference type="ChEBI" id="CHEBI:183640"/>
        <dbReference type="EC" id="2.1.1.137"/>
    </reaction>
</comment>
<evidence type="ECO:0000256" key="5">
    <source>
        <dbReference type="ARBA" id="ARBA00034545"/>
    </source>
</evidence>
<comment type="catalytic activity">
    <reaction evidence="7">
        <text>arsenic triglutathione + 2 [thioredoxin]-dithiol + 2 S-adenosyl-L-methionine + H2O = dimethylarsinous acid + 2 [thioredoxin]-disulfide + 3 glutathione + 2 S-adenosyl-L-homocysteine + 2 H(+)</text>
        <dbReference type="Rhea" id="RHEA:69464"/>
        <dbReference type="Rhea" id="RHEA-COMP:10698"/>
        <dbReference type="Rhea" id="RHEA-COMP:10700"/>
        <dbReference type="ChEBI" id="CHEBI:15377"/>
        <dbReference type="ChEBI" id="CHEBI:15378"/>
        <dbReference type="ChEBI" id="CHEBI:23808"/>
        <dbReference type="ChEBI" id="CHEBI:29950"/>
        <dbReference type="ChEBI" id="CHEBI:50058"/>
        <dbReference type="ChEBI" id="CHEBI:57856"/>
        <dbReference type="ChEBI" id="CHEBI:57925"/>
        <dbReference type="ChEBI" id="CHEBI:59789"/>
        <dbReference type="ChEBI" id="CHEBI:183640"/>
        <dbReference type="EC" id="2.1.1.137"/>
    </reaction>
</comment>
<dbReference type="InterPro" id="IPR026669">
    <property type="entry name" value="Arsenite_MeTrfase-like"/>
</dbReference>
<feature type="region of interest" description="Disordered" evidence="9">
    <location>
        <begin position="362"/>
        <end position="389"/>
    </location>
</feature>
<feature type="domain" description="Methyltransferase" evidence="10">
    <location>
        <begin position="67"/>
        <end position="135"/>
    </location>
</feature>
<dbReference type="PANTHER" id="PTHR43675">
    <property type="entry name" value="ARSENITE METHYLTRANSFERASE"/>
    <property type="match status" value="1"/>
</dbReference>
<dbReference type="Pfam" id="PF13847">
    <property type="entry name" value="Methyltransf_31"/>
    <property type="match status" value="2"/>
</dbReference>
<feature type="compositionally biased region" description="Polar residues" evidence="9">
    <location>
        <begin position="380"/>
        <end position="389"/>
    </location>
</feature>
<name>A0ABQ5V7U2_9PROT</name>
<dbReference type="Proteomes" id="UP001161391">
    <property type="component" value="Unassembled WGS sequence"/>
</dbReference>
<proteinExistence type="inferred from homology"/>
<evidence type="ECO:0000313" key="11">
    <source>
        <dbReference type="EMBL" id="GLQ22799.1"/>
    </source>
</evidence>
<protein>
    <recommendedName>
        <fullName evidence="5">Arsenite methyltransferase</fullName>
        <ecNumber evidence="4">2.1.1.137</ecNumber>
    </recommendedName>
</protein>
<organism evidence="11 12">
    <name type="scientific">Algimonas ampicilliniresistens</name>
    <dbReference type="NCBI Taxonomy" id="1298735"/>
    <lineage>
        <taxon>Bacteria</taxon>
        <taxon>Pseudomonadati</taxon>
        <taxon>Pseudomonadota</taxon>
        <taxon>Alphaproteobacteria</taxon>
        <taxon>Maricaulales</taxon>
        <taxon>Robiginitomaculaceae</taxon>
        <taxon>Algimonas</taxon>
    </lineage>
</organism>
<dbReference type="EMBL" id="BSNK01000001">
    <property type="protein sequence ID" value="GLQ22799.1"/>
    <property type="molecule type" value="Genomic_DNA"/>
</dbReference>
<evidence type="ECO:0000256" key="3">
    <source>
        <dbReference type="ARBA" id="ARBA00034487"/>
    </source>
</evidence>
<evidence type="ECO:0000256" key="4">
    <source>
        <dbReference type="ARBA" id="ARBA00034521"/>
    </source>
</evidence>
<evidence type="ECO:0000256" key="6">
    <source>
        <dbReference type="ARBA" id="ARBA00047941"/>
    </source>
</evidence>
<dbReference type="InterPro" id="IPR029063">
    <property type="entry name" value="SAM-dependent_MTases_sf"/>
</dbReference>
<reference evidence="11" key="2">
    <citation type="submission" date="2023-01" db="EMBL/GenBank/DDBJ databases">
        <title>Draft genome sequence of Algimonas ampicilliniresistens strain NBRC 108219.</title>
        <authorList>
            <person name="Sun Q."/>
            <person name="Mori K."/>
        </authorList>
    </citation>
    <scope>NUCLEOTIDE SEQUENCE</scope>
    <source>
        <strain evidence="11">NBRC 108219</strain>
    </source>
</reference>
<sequence>MDDIQGFDATNADVREDVKDRYSAGAQAVEAALCCPIDYDPQYLKIIPQDVLDRDYGCGDPSRYVREGDTVLDLGAGGGKICFIASQIVGPEGRVIGVDMTDEMLDLARENAPVIADRVGYANVEFRRGHIEDLKLDLDRLNEWLAANPVTDANGLEAMEAEQLRLRTELPMIPDNSVDVIVSNCVLNLVSDAKKHQLFSEMFRVLKVGGRIAVSDIVSDEDSPDAMKQDARLWSGCISGALREDHFAEALEAAGFHGIMLDKWEANPWQIVEGIEFRSATYLAYKGKQGDCLEKNQAVIYKGPWRHVQDDDGHVFRRGERSAVCEKTFNLMQREPYADQFYYIEPSLPVAERIEWPADDCGVRRRDPQETKKGAPKLTTDVSQGSSCC</sequence>
<keyword evidence="1" id="KW-0808">Transferase</keyword>
<evidence type="ECO:0000256" key="1">
    <source>
        <dbReference type="ARBA" id="ARBA00022679"/>
    </source>
</evidence>
<feature type="domain" description="Methyltransferase" evidence="10">
    <location>
        <begin position="151"/>
        <end position="255"/>
    </location>
</feature>
<keyword evidence="12" id="KW-1185">Reference proteome</keyword>
<evidence type="ECO:0000256" key="8">
    <source>
        <dbReference type="ARBA" id="ARBA00048428"/>
    </source>
</evidence>
<evidence type="ECO:0000313" key="12">
    <source>
        <dbReference type="Proteomes" id="UP001161391"/>
    </source>
</evidence>
<comment type="similarity">
    <text evidence="3">Belongs to the methyltransferase superfamily. Arsenite methyltransferase family.</text>
</comment>
<accession>A0ABQ5V7U2</accession>
<dbReference type="PANTHER" id="PTHR43675:SF8">
    <property type="entry name" value="ARSENITE METHYLTRANSFERASE"/>
    <property type="match status" value="1"/>
</dbReference>